<dbReference type="Proteomes" id="UP000192599">
    <property type="component" value="Unassembled WGS sequence"/>
</dbReference>
<dbReference type="InterPro" id="IPR038732">
    <property type="entry name" value="HpyO/CreE_NAD-binding"/>
</dbReference>
<dbReference type="SUPFAM" id="SSF51905">
    <property type="entry name" value="FAD/NAD(P)-binding domain"/>
    <property type="match status" value="1"/>
</dbReference>
<dbReference type="AlphaFoldDB" id="A0A1V9V9G3"/>
<organism evidence="2 3">
    <name type="scientific">Aliarcobacter cryaerophilus</name>
    <dbReference type="NCBI Taxonomy" id="28198"/>
    <lineage>
        <taxon>Bacteria</taxon>
        <taxon>Pseudomonadati</taxon>
        <taxon>Campylobacterota</taxon>
        <taxon>Epsilonproteobacteria</taxon>
        <taxon>Campylobacterales</taxon>
        <taxon>Arcobacteraceae</taxon>
        <taxon>Aliarcobacter</taxon>
    </lineage>
</organism>
<name>A0A1V9V9G3_9BACT</name>
<feature type="domain" description="FAD-dependent urate hydroxylase HpyO/Asp monooxygenase CreE-like FAD/NAD(P)-binding" evidence="1">
    <location>
        <begin position="61"/>
        <end position="93"/>
    </location>
</feature>
<dbReference type="InterPro" id="IPR036188">
    <property type="entry name" value="FAD/NAD-bd_sf"/>
</dbReference>
<evidence type="ECO:0000259" key="1">
    <source>
        <dbReference type="Pfam" id="PF13454"/>
    </source>
</evidence>
<dbReference type="EMBL" id="LNTC01000378">
    <property type="protein sequence ID" value="OQR40533.1"/>
    <property type="molecule type" value="Genomic_DNA"/>
</dbReference>
<dbReference type="Gene3D" id="3.50.50.100">
    <property type="match status" value="1"/>
</dbReference>
<accession>A0A1V9V9G3</accession>
<dbReference type="PROSITE" id="PS51318">
    <property type="entry name" value="TAT"/>
    <property type="match status" value="1"/>
</dbReference>
<evidence type="ECO:0000313" key="3">
    <source>
        <dbReference type="Proteomes" id="UP000192599"/>
    </source>
</evidence>
<sequence length="100" mass="10214">MAKNELEEALELVDSEIKKAGISRRDAFKLAGLGSAAFLMGGSEAEANTEAKASEATGKIVIVGGGLAGISTAARLVNTLSNPDITIIEPNPKSVAYQPG</sequence>
<protein>
    <submittedName>
        <fullName evidence="2">Sulfide:quinone reductase</fullName>
    </submittedName>
</protein>
<feature type="non-terminal residue" evidence="2">
    <location>
        <position position="100"/>
    </location>
</feature>
<gene>
    <name evidence="2" type="ORF">AS859_11105</name>
</gene>
<proteinExistence type="predicted"/>
<comment type="caution">
    <text evidence="2">The sequence shown here is derived from an EMBL/GenBank/DDBJ whole genome shotgun (WGS) entry which is preliminary data.</text>
</comment>
<dbReference type="InterPro" id="IPR006311">
    <property type="entry name" value="TAT_signal"/>
</dbReference>
<dbReference type="Pfam" id="PF13454">
    <property type="entry name" value="NAD_binding_9"/>
    <property type="match status" value="1"/>
</dbReference>
<reference evidence="2 3" key="1">
    <citation type="submission" date="2017-04" db="EMBL/GenBank/DDBJ databases">
        <title>Accumulation and expression of multiple antibiotic resistance genes in Arcobacter cryaerophilus that thrives in sewage.</title>
        <authorList>
            <person name="Millar J.A."/>
            <person name="Raghavan R."/>
        </authorList>
    </citation>
    <scope>NUCLEOTIDE SEQUENCE [LARGE SCALE GENOMIC DNA]</scope>
    <source>
        <strain evidence="2 3">AZT-1</strain>
    </source>
</reference>
<evidence type="ECO:0000313" key="2">
    <source>
        <dbReference type="EMBL" id="OQR40533.1"/>
    </source>
</evidence>